<accession>A0A3P8CA62</accession>
<gene>
    <name evidence="2" type="ORF">HPBE_LOCUS19453</name>
</gene>
<evidence type="ECO:0000313" key="4">
    <source>
        <dbReference type="WBParaSite" id="HPBE_0001945401-mRNA-1"/>
    </source>
</evidence>
<reference evidence="4" key="2">
    <citation type="submission" date="2019-09" db="UniProtKB">
        <authorList>
            <consortium name="WormBaseParasite"/>
        </authorList>
    </citation>
    <scope>IDENTIFICATION</scope>
</reference>
<feature type="chain" id="PRO_5044551967" evidence="1">
    <location>
        <begin position="18"/>
        <end position="71"/>
    </location>
</feature>
<keyword evidence="3" id="KW-1185">Reference proteome</keyword>
<accession>A0A183GBH6</accession>
<feature type="signal peptide" evidence="1">
    <location>
        <begin position="1"/>
        <end position="17"/>
    </location>
</feature>
<sequence length="71" mass="7501">MEFPALVVSLIALQANATAIRSGPALDNASARKSMPYLRWMQEAIAQAGHHCCGGRDGVFLAIRQCAAEGS</sequence>
<evidence type="ECO:0000313" key="2">
    <source>
        <dbReference type="EMBL" id="VDP15165.1"/>
    </source>
</evidence>
<organism evidence="3 4">
    <name type="scientific">Heligmosomoides polygyrus</name>
    <name type="common">Parasitic roundworm</name>
    <dbReference type="NCBI Taxonomy" id="6339"/>
    <lineage>
        <taxon>Eukaryota</taxon>
        <taxon>Metazoa</taxon>
        <taxon>Ecdysozoa</taxon>
        <taxon>Nematoda</taxon>
        <taxon>Chromadorea</taxon>
        <taxon>Rhabditida</taxon>
        <taxon>Rhabditina</taxon>
        <taxon>Rhabditomorpha</taxon>
        <taxon>Strongyloidea</taxon>
        <taxon>Heligmosomidae</taxon>
        <taxon>Heligmosomoides</taxon>
    </lineage>
</organism>
<proteinExistence type="predicted"/>
<name>A0A183GBH6_HELPZ</name>
<dbReference type="EMBL" id="UZAH01031373">
    <property type="protein sequence ID" value="VDP15165.1"/>
    <property type="molecule type" value="Genomic_DNA"/>
</dbReference>
<dbReference type="AlphaFoldDB" id="A0A183GBH6"/>
<reference evidence="2 3" key="1">
    <citation type="submission" date="2018-11" db="EMBL/GenBank/DDBJ databases">
        <authorList>
            <consortium name="Pathogen Informatics"/>
        </authorList>
    </citation>
    <scope>NUCLEOTIDE SEQUENCE [LARGE SCALE GENOMIC DNA]</scope>
</reference>
<evidence type="ECO:0000313" key="3">
    <source>
        <dbReference type="Proteomes" id="UP000050761"/>
    </source>
</evidence>
<protein>
    <submittedName>
        <fullName evidence="4">Secreted protein</fullName>
    </submittedName>
</protein>
<dbReference type="WBParaSite" id="HPBE_0001945401-mRNA-1">
    <property type="protein sequence ID" value="HPBE_0001945401-mRNA-1"/>
    <property type="gene ID" value="HPBE_0001945401"/>
</dbReference>
<evidence type="ECO:0000256" key="1">
    <source>
        <dbReference type="SAM" id="SignalP"/>
    </source>
</evidence>
<dbReference type="Proteomes" id="UP000050761">
    <property type="component" value="Unassembled WGS sequence"/>
</dbReference>
<keyword evidence="1" id="KW-0732">Signal</keyword>